<evidence type="ECO:0000313" key="3">
    <source>
        <dbReference type="Proteomes" id="UP000176445"/>
    </source>
</evidence>
<evidence type="ECO:0000256" key="1">
    <source>
        <dbReference type="ARBA" id="ARBA00002923"/>
    </source>
</evidence>
<reference evidence="2 3" key="1">
    <citation type="journal article" date="2016" name="Nat. Commun.">
        <title>Thousands of microbial genomes shed light on interconnected biogeochemical processes in an aquifer system.</title>
        <authorList>
            <person name="Anantharaman K."/>
            <person name="Brown C.T."/>
            <person name="Hug L.A."/>
            <person name="Sharon I."/>
            <person name="Castelle C.J."/>
            <person name="Probst A.J."/>
            <person name="Thomas B.C."/>
            <person name="Singh A."/>
            <person name="Wilkins M.J."/>
            <person name="Karaoz U."/>
            <person name="Brodie E.L."/>
            <person name="Williams K.H."/>
            <person name="Hubbard S.S."/>
            <person name="Banfield J.F."/>
        </authorList>
    </citation>
    <scope>NUCLEOTIDE SEQUENCE [LARGE SCALE GENOMIC DNA]</scope>
</reference>
<organism evidence="2 3">
    <name type="scientific">Candidatus Kaiserbacteria bacterium RIFCSPHIGHO2_01_FULL_54_36b</name>
    <dbReference type="NCBI Taxonomy" id="1798483"/>
    <lineage>
        <taxon>Bacteria</taxon>
        <taxon>Candidatus Kaiseribacteriota</taxon>
    </lineage>
</organism>
<dbReference type="InterPro" id="IPR020568">
    <property type="entry name" value="Ribosomal_Su5_D2-typ_SF"/>
</dbReference>
<accession>A0A1F6CQR5</accession>
<dbReference type="InterPro" id="IPR004463">
    <property type="entry name" value="UDP-acyl_GlcNac_deAcase"/>
</dbReference>
<dbReference type="SUPFAM" id="SSF54211">
    <property type="entry name" value="Ribosomal protein S5 domain 2-like"/>
    <property type="match status" value="1"/>
</dbReference>
<comment type="function">
    <text evidence="1">Catalyzes the hydrolysis of UDP-3-O-myristoyl-N-acetylglucosamine to form UDP-3-O-myristoylglucosamine and acetate, the committed step in lipid A biosynthesis.</text>
</comment>
<dbReference type="GO" id="GO:0016020">
    <property type="term" value="C:membrane"/>
    <property type="evidence" value="ECO:0007669"/>
    <property type="project" value="GOC"/>
</dbReference>
<sequence length="248" mass="27102">MHPLLGTYDHEISVAQIRNGAHCLSVAGGAWGGWRLDIVEHLLALRSGMHVDGIVICFPTHGIPYTGHAENFVRAAKPLLEEGPQLSAYTTTRTIPRIYTEDRAGYVEFEPATRGGLVVHVSVDYKKLGGYREFVWDSSKDSFEAIASSRGELRPSLRLVRRAAVEFGWPHKGAFVDARTTPGPQFLREVLEHRVIDALGALSVVTPGGGHLIGRYRCHRAGHGPDTLLVRAIAQGLVEVRNSTKVAA</sequence>
<comment type="caution">
    <text evidence="2">The sequence shown here is derived from an EMBL/GenBank/DDBJ whole genome shotgun (WGS) entry which is preliminary data.</text>
</comment>
<proteinExistence type="predicted"/>
<evidence type="ECO:0008006" key="4">
    <source>
        <dbReference type="Google" id="ProtNLM"/>
    </source>
</evidence>
<dbReference type="GO" id="GO:0103117">
    <property type="term" value="F:UDP-3-O-acyl-N-acetylglucosamine deacetylase activity"/>
    <property type="evidence" value="ECO:0007669"/>
    <property type="project" value="InterPro"/>
</dbReference>
<dbReference type="InterPro" id="IPR011334">
    <property type="entry name" value="UDP-acyl_GlcNac_deAcase_C"/>
</dbReference>
<gene>
    <name evidence="2" type="ORF">A2704_04855</name>
</gene>
<dbReference type="Proteomes" id="UP000176445">
    <property type="component" value="Unassembled WGS sequence"/>
</dbReference>
<dbReference type="GO" id="GO:0009245">
    <property type="term" value="P:lipid A biosynthetic process"/>
    <property type="evidence" value="ECO:0007669"/>
    <property type="project" value="InterPro"/>
</dbReference>
<name>A0A1F6CQR5_9BACT</name>
<evidence type="ECO:0000313" key="2">
    <source>
        <dbReference type="EMBL" id="OGG51506.1"/>
    </source>
</evidence>
<dbReference type="Pfam" id="PF03331">
    <property type="entry name" value="LpxC"/>
    <property type="match status" value="1"/>
</dbReference>
<dbReference type="Gene3D" id="3.30.1700.10">
    <property type="entry name" value="lpxc deacetylase, domain 2"/>
    <property type="match status" value="1"/>
</dbReference>
<dbReference type="AlphaFoldDB" id="A0A1F6CQR5"/>
<dbReference type="EMBL" id="MFKW01000026">
    <property type="protein sequence ID" value="OGG51506.1"/>
    <property type="molecule type" value="Genomic_DNA"/>
</dbReference>
<protein>
    <recommendedName>
        <fullName evidence="4">UDP-3-O-acyl-N-acetylglucosamine deacetylase</fullName>
    </recommendedName>
</protein>